<proteinExistence type="predicted"/>
<feature type="domain" description="RGS" evidence="1">
    <location>
        <begin position="45"/>
        <end position="113"/>
    </location>
</feature>
<organism evidence="2 4">
    <name type="scientific">Caulochytrium protostelioides</name>
    <dbReference type="NCBI Taxonomy" id="1555241"/>
    <lineage>
        <taxon>Eukaryota</taxon>
        <taxon>Fungi</taxon>
        <taxon>Fungi incertae sedis</taxon>
        <taxon>Chytridiomycota</taxon>
        <taxon>Chytridiomycota incertae sedis</taxon>
        <taxon>Chytridiomycetes</taxon>
        <taxon>Caulochytriales</taxon>
        <taxon>Caulochytriaceae</taxon>
        <taxon>Caulochytrium</taxon>
    </lineage>
</organism>
<gene>
    <name evidence="2" type="ORF">CAUPRSCDRAFT_5610</name>
    <name evidence="3" type="ORF">CXG81DRAFT_10184</name>
</gene>
<evidence type="ECO:0000313" key="5">
    <source>
        <dbReference type="Proteomes" id="UP000274922"/>
    </source>
</evidence>
<dbReference type="Proteomes" id="UP000268535">
    <property type="component" value="Unassembled WGS sequence"/>
</dbReference>
<name>A0A4P9WX16_9FUNG</name>
<dbReference type="OrthoDB" id="196547at2759"/>
<reference evidence="4 5" key="1">
    <citation type="journal article" date="2018" name="Nat. Microbiol.">
        <title>Leveraging single-cell genomics to expand the fungal tree of life.</title>
        <authorList>
            <person name="Ahrendt S.R."/>
            <person name="Quandt C.A."/>
            <person name="Ciobanu D."/>
            <person name="Clum A."/>
            <person name="Salamov A."/>
            <person name="Andreopoulos B."/>
            <person name="Cheng J.F."/>
            <person name="Woyke T."/>
            <person name="Pelin A."/>
            <person name="Henrissat B."/>
            <person name="Reynolds N.K."/>
            <person name="Benny G.L."/>
            <person name="Smith M.E."/>
            <person name="James T.Y."/>
            <person name="Grigoriev I.V."/>
        </authorList>
    </citation>
    <scope>NUCLEOTIDE SEQUENCE [LARGE SCALE GENOMIC DNA]</scope>
    <source>
        <strain evidence="4 5">ATCC 52028</strain>
    </source>
</reference>
<reference evidence="2" key="3">
    <citation type="submission" date="2018-08" db="EMBL/GenBank/DDBJ databases">
        <title>Leveraging single-cell genomics to expand the Fungal Tree of Life.</title>
        <authorList>
            <consortium name="DOE Joint Genome Institute"/>
            <person name="Ahrendt S.R."/>
            <person name="Quandt C.A."/>
            <person name="Ciobanu D."/>
            <person name="Clum A."/>
            <person name="Salamov A."/>
            <person name="Andreopoulos B."/>
            <person name="Cheng J.-F."/>
            <person name="Woyke T."/>
            <person name="Pelin A."/>
            <person name="Henrissat B."/>
            <person name="Reynolds N."/>
            <person name="Benny G.L."/>
            <person name="Smith M.E."/>
            <person name="James T.Y."/>
            <person name="Grigoriev I.V."/>
        </authorList>
    </citation>
    <scope>NUCLEOTIDE SEQUENCE</scope>
    <source>
        <strain evidence="2">ATCC 52028</strain>
    </source>
</reference>
<reference evidence="3" key="2">
    <citation type="submission" date="2018-04" db="EMBL/GenBank/DDBJ databases">
        <title>Leveraging single-cell genomics to expand the Fungal Tree of Life.</title>
        <authorList>
            <consortium name="DOE Joint Genome Institute"/>
            <person name="Ahrendt S.R."/>
            <person name="Quandt C.A."/>
            <person name="Ciobanu D."/>
            <person name="Clum A."/>
            <person name="Salamov A."/>
            <person name="Andreopoulos B."/>
            <person name="Cheng J.-F."/>
            <person name="Woyke T."/>
            <person name="Pelin A."/>
            <person name="Henrissat B."/>
            <person name="Benny G.L."/>
            <person name="Smith M.E."/>
            <person name="James T.Y."/>
            <person name="Grigoriev I.V."/>
        </authorList>
    </citation>
    <scope>NUCLEOTIDE SEQUENCE</scope>
    <source>
        <strain evidence="3">ATCC 52028</strain>
    </source>
</reference>
<dbReference type="AlphaFoldDB" id="A0A4P9WX16"/>
<feature type="non-terminal residue" evidence="2">
    <location>
        <position position="113"/>
    </location>
</feature>
<evidence type="ECO:0000313" key="3">
    <source>
        <dbReference type="EMBL" id="RKP02936.1"/>
    </source>
</evidence>
<dbReference type="InterPro" id="IPR036305">
    <property type="entry name" value="RGS_sf"/>
</dbReference>
<evidence type="ECO:0000259" key="1">
    <source>
        <dbReference type="PROSITE" id="PS50132"/>
    </source>
</evidence>
<sequence>MTGVARTGWGITFAPLTVASTRKLHALLGENCPLDVPVRDVEQQGLRVLLQSKLPQLYFCTYLLRSYHIELLFFVGDVQLFEQQVFENDEDLRAAATAIFDDYLTRDGAFEVN</sequence>
<dbReference type="InterPro" id="IPR044926">
    <property type="entry name" value="RGS_subdomain_2"/>
</dbReference>
<dbReference type="InterPro" id="IPR016137">
    <property type="entry name" value="RGS"/>
</dbReference>
<dbReference type="STRING" id="1555241.A0A4P9WX16"/>
<protein>
    <recommendedName>
        <fullName evidence="1">RGS domain-containing protein</fullName>
    </recommendedName>
</protein>
<dbReference type="SUPFAM" id="SSF48097">
    <property type="entry name" value="Regulator of G-protein signaling, RGS"/>
    <property type="match status" value="1"/>
</dbReference>
<dbReference type="Gene3D" id="1.10.167.10">
    <property type="entry name" value="Regulator of G-protein Signalling 4, domain 2"/>
    <property type="match status" value="1"/>
</dbReference>
<keyword evidence="5" id="KW-1185">Reference proteome</keyword>
<dbReference type="EMBL" id="ML014132">
    <property type="protein sequence ID" value="RKP02936.1"/>
    <property type="molecule type" value="Genomic_DNA"/>
</dbReference>
<dbReference type="EMBL" id="ML009131">
    <property type="protein sequence ID" value="RKO97989.1"/>
    <property type="molecule type" value="Genomic_DNA"/>
</dbReference>
<evidence type="ECO:0000313" key="2">
    <source>
        <dbReference type="EMBL" id="RKO97989.1"/>
    </source>
</evidence>
<accession>A0A4P9WX16</accession>
<dbReference type="PROSITE" id="PS50132">
    <property type="entry name" value="RGS"/>
    <property type="match status" value="1"/>
</dbReference>
<evidence type="ECO:0000313" key="4">
    <source>
        <dbReference type="Proteomes" id="UP000268535"/>
    </source>
</evidence>
<dbReference type="Proteomes" id="UP000274922">
    <property type="component" value="Unassembled WGS sequence"/>
</dbReference>